<reference evidence="2" key="1">
    <citation type="journal article" date="2022" name="Mol. Ecol. Resour.">
        <title>The genomes of chicory, endive, great burdock and yacon provide insights into Asteraceae palaeo-polyploidization history and plant inulin production.</title>
        <authorList>
            <person name="Fan W."/>
            <person name="Wang S."/>
            <person name="Wang H."/>
            <person name="Wang A."/>
            <person name="Jiang F."/>
            <person name="Liu H."/>
            <person name="Zhao H."/>
            <person name="Xu D."/>
            <person name="Zhang Y."/>
        </authorList>
    </citation>
    <scope>NUCLEOTIDE SEQUENCE [LARGE SCALE GENOMIC DNA]</scope>
    <source>
        <strain evidence="2">cv. Niubang</strain>
    </source>
</reference>
<sequence>MPLELKCSRIRRSTHYYESTKDISKLQALDPPPVTSTPCNLVKDHYTHMGVVAQLSRPVGTTGVKFLDHWIKTHSCRPLIPPPHHHLNLKYKTPLNPFISTAGDRRRSE</sequence>
<proteinExistence type="predicted"/>
<comment type="caution">
    <text evidence="1">The sequence shown here is derived from an EMBL/GenBank/DDBJ whole genome shotgun (WGS) entry which is preliminary data.</text>
</comment>
<gene>
    <name evidence="1" type="ORF">L6452_04602</name>
</gene>
<accession>A0ACB9EDR0</accession>
<dbReference type="EMBL" id="CM042048">
    <property type="protein sequence ID" value="KAI3757069.1"/>
    <property type="molecule type" value="Genomic_DNA"/>
</dbReference>
<name>A0ACB9EDR0_ARCLA</name>
<reference evidence="1 2" key="2">
    <citation type="journal article" date="2022" name="Mol. Ecol. Resour.">
        <title>The genomes of chicory, endive, great burdock and yacon provide insights into Asteraceae paleo-polyploidization history and plant inulin production.</title>
        <authorList>
            <person name="Fan W."/>
            <person name="Wang S."/>
            <person name="Wang H."/>
            <person name="Wang A."/>
            <person name="Jiang F."/>
            <person name="Liu H."/>
            <person name="Zhao H."/>
            <person name="Xu D."/>
            <person name="Zhang Y."/>
        </authorList>
    </citation>
    <scope>NUCLEOTIDE SEQUENCE [LARGE SCALE GENOMIC DNA]</scope>
    <source>
        <strain evidence="2">cv. Niubang</strain>
    </source>
</reference>
<evidence type="ECO:0000313" key="1">
    <source>
        <dbReference type="EMBL" id="KAI3757069.1"/>
    </source>
</evidence>
<organism evidence="1 2">
    <name type="scientific">Arctium lappa</name>
    <name type="common">Greater burdock</name>
    <name type="synonym">Lappa major</name>
    <dbReference type="NCBI Taxonomy" id="4217"/>
    <lineage>
        <taxon>Eukaryota</taxon>
        <taxon>Viridiplantae</taxon>
        <taxon>Streptophyta</taxon>
        <taxon>Embryophyta</taxon>
        <taxon>Tracheophyta</taxon>
        <taxon>Spermatophyta</taxon>
        <taxon>Magnoliopsida</taxon>
        <taxon>eudicotyledons</taxon>
        <taxon>Gunneridae</taxon>
        <taxon>Pentapetalae</taxon>
        <taxon>asterids</taxon>
        <taxon>campanulids</taxon>
        <taxon>Asterales</taxon>
        <taxon>Asteraceae</taxon>
        <taxon>Carduoideae</taxon>
        <taxon>Cardueae</taxon>
        <taxon>Arctiinae</taxon>
        <taxon>Arctium</taxon>
    </lineage>
</organism>
<evidence type="ECO:0000313" key="2">
    <source>
        <dbReference type="Proteomes" id="UP001055879"/>
    </source>
</evidence>
<keyword evidence="2" id="KW-1185">Reference proteome</keyword>
<protein>
    <submittedName>
        <fullName evidence="1">Uncharacterized protein</fullName>
    </submittedName>
</protein>
<dbReference type="Proteomes" id="UP001055879">
    <property type="component" value="Linkage Group LG02"/>
</dbReference>